<dbReference type="OrthoDB" id="9815002at2"/>
<dbReference type="SUPFAM" id="SSF53955">
    <property type="entry name" value="Lysozyme-like"/>
    <property type="match status" value="1"/>
</dbReference>
<organism evidence="6 7">
    <name type="scientific">Paroceanicella profunda</name>
    <dbReference type="NCBI Taxonomy" id="2579971"/>
    <lineage>
        <taxon>Bacteria</taxon>
        <taxon>Pseudomonadati</taxon>
        <taxon>Pseudomonadota</taxon>
        <taxon>Alphaproteobacteria</taxon>
        <taxon>Rhodobacterales</taxon>
        <taxon>Paracoccaceae</taxon>
        <taxon>Paroceanicella</taxon>
    </lineage>
</organism>
<name>A0A5B8FH72_9RHOB</name>
<gene>
    <name evidence="6" type="ORF">FDP22_10020</name>
</gene>
<dbReference type="GO" id="GO:0042597">
    <property type="term" value="C:periplasmic space"/>
    <property type="evidence" value="ECO:0007669"/>
    <property type="project" value="InterPro"/>
</dbReference>
<evidence type="ECO:0000256" key="1">
    <source>
        <dbReference type="ARBA" id="ARBA00007734"/>
    </source>
</evidence>
<evidence type="ECO:0000259" key="5">
    <source>
        <dbReference type="Pfam" id="PF01464"/>
    </source>
</evidence>
<keyword evidence="7" id="KW-1185">Reference proteome</keyword>
<evidence type="ECO:0000256" key="3">
    <source>
        <dbReference type="ARBA" id="ARBA00022729"/>
    </source>
</evidence>
<dbReference type="PANTHER" id="PTHR37423">
    <property type="entry name" value="SOLUBLE LYTIC MUREIN TRANSGLYCOSYLASE-RELATED"/>
    <property type="match status" value="1"/>
</dbReference>
<accession>A0A5B8FH72</accession>
<dbReference type="RefSeq" id="WP_138571870.1">
    <property type="nucleotide sequence ID" value="NZ_CP040818.1"/>
</dbReference>
<dbReference type="InterPro" id="IPR008258">
    <property type="entry name" value="Transglycosylase_SLT_dom_1"/>
</dbReference>
<feature type="chain" id="PRO_5023081781" evidence="4">
    <location>
        <begin position="25"/>
        <end position="654"/>
    </location>
</feature>
<sequence>MIPRLRMAAAFAAAYATLAGPAARAEVAPSDGAVASAILDAARTDNWPQAEGFARQAADPAARDIALWLRLASDDGVWREYVDFIASHADWPRMEAVRASAERHMPSDLPPAQVKAFFASDRPITGTGAIRLSDALMRAGDRLGAQDTIIAAWGQLELTGSERAAFQAKYPSVVAQWSDARLDNLIWEGDFAEAEATYPFASPGQVALARARIALRTDRDGVDGFIAAVPARLVNDPGLAYDRFQWRLRRDRWDDAEALILQQSTSAVALGRPSAWAPRRLSLAHRAMRRGDNATAYRIASNHYMSTGGDFEELEWFAGWLALRKLGDPKSAVAHFRKFRDHVDTPISVGRAGYWLGRAEEALGDRSAARSAYADAARYQTSFYGQLAAERAGLSPDSSLAGSGRKADWRKADFMKRSSGRAALMFHYAGEPGRVWQFLIQLARHETDTDELAAVTQMALDLGYPHIAVRAAKIAAGKGIVLMNTYYPLTDLAAMRGPVAPELALAIARQESEFNQNAVSPVGARGLMQLMPGTAQKVSREIGVGYSASRLTSDWQYNATLGQTYLAGLLNDFGSVPLAAAGYNAGPSRVRSWIDQFGDPRSPGVDMIDWIETIPFSETRNYVMRVVEGLHVYRARLAGKATPLRIAADLGEGK</sequence>
<dbReference type="AlphaFoldDB" id="A0A5B8FH72"/>
<dbReference type="Gene3D" id="1.10.530.10">
    <property type="match status" value="1"/>
</dbReference>
<keyword evidence="3 4" id="KW-0732">Signal</keyword>
<dbReference type="Gene3D" id="1.25.20.10">
    <property type="entry name" value="Bacterial muramidases"/>
    <property type="match status" value="1"/>
</dbReference>
<dbReference type="InterPro" id="IPR023346">
    <property type="entry name" value="Lysozyme-like_dom_sf"/>
</dbReference>
<dbReference type="EMBL" id="CP040818">
    <property type="protein sequence ID" value="QDL92081.1"/>
    <property type="molecule type" value="Genomic_DNA"/>
</dbReference>
<dbReference type="GO" id="GO:0004553">
    <property type="term" value="F:hydrolase activity, hydrolyzing O-glycosyl compounds"/>
    <property type="evidence" value="ECO:0007669"/>
    <property type="project" value="InterPro"/>
</dbReference>
<comment type="similarity">
    <text evidence="1">Belongs to the transglycosylase Slt family.</text>
</comment>
<dbReference type="KEGG" id="ppru:FDP22_10020"/>
<reference evidence="6 7" key="1">
    <citation type="submission" date="2019-06" db="EMBL/GenBank/DDBJ databases">
        <title>Genome sequence of Rhodobacteraceae bacterium D4M1.</title>
        <authorList>
            <person name="Cao J."/>
        </authorList>
    </citation>
    <scope>NUCLEOTIDE SEQUENCE [LARGE SCALE GENOMIC DNA]</scope>
    <source>
        <strain evidence="6 7">D4M1</strain>
    </source>
</reference>
<evidence type="ECO:0000313" key="6">
    <source>
        <dbReference type="EMBL" id="QDL92081.1"/>
    </source>
</evidence>
<feature type="signal peptide" evidence="4">
    <location>
        <begin position="1"/>
        <end position="24"/>
    </location>
</feature>
<dbReference type="CDD" id="cd13401">
    <property type="entry name" value="Slt70-like"/>
    <property type="match status" value="1"/>
</dbReference>
<comment type="similarity">
    <text evidence="2">Belongs to the virb1 family.</text>
</comment>
<dbReference type="Proteomes" id="UP000305888">
    <property type="component" value="Chromosome"/>
</dbReference>
<evidence type="ECO:0000256" key="4">
    <source>
        <dbReference type="SAM" id="SignalP"/>
    </source>
</evidence>
<dbReference type="InterPro" id="IPR008939">
    <property type="entry name" value="Lytic_TGlycosylase_superhlx_U"/>
</dbReference>
<evidence type="ECO:0000313" key="7">
    <source>
        <dbReference type="Proteomes" id="UP000305888"/>
    </source>
</evidence>
<dbReference type="PANTHER" id="PTHR37423:SF2">
    <property type="entry name" value="MEMBRANE-BOUND LYTIC MUREIN TRANSGLYCOSYLASE C"/>
    <property type="match status" value="1"/>
</dbReference>
<dbReference type="Pfam" id="PF01464">
    <property type="entry name" value="SLT"/>
    <property type="match status" value="1"/>
</dbReference>
<feature type="domain" description="Transglycosylase SLT" evidence="5">
    <location>
        <begin position="495"/>
        <end position="599"/>
    </location>
</feature>
<dbReference type="SUPFAM" id="SSF48435">
    <property type="entry name" value="Bacterial muramidases"/>
    <property type="match status" value="1"/>
</dbReference>
<proteinExistence type="inferred from homology"/>
<protein>
    <submittedName>
        <fullName evidence="6">Lytic transglycosylase domain-containing protein</fullName>
    </submittedName>
</protein>
<evidence type="ECO:0000256" key="2">
    <source>
        <dbReference type="ARBA" id="ARBA00009387"/>
    </source>
</evidence>